<name>A0AAJ6ZUH5_PAPXU</name>
<feature type="domain" description="CUE" evidence="1">
    <location>
        <begin position="113"/>
        <end position="156"/>
    </location>
</feature>
<evidence type="ECO:0000313" key="2">
    <source>
        <dbReference type="RefSeq" id="XP_013179467.1"/>
    </source>
</evidence>
<accession>A0AAJ6ZUH5</accession>
<dbReference type="SUPFAM" id="SSF46934">
    <property type="entry name" value="UBA-like"/>
    <property type="match status" value="1"/>
</dbReference>
<dbReference type="Proteomes" id="UP000694872">
    <property type="component" value="Unplaced"/>
</dbReference>
<protein>
    <submittedName>
        <fullName evidence="2">Uncharacterized protein LOC106126380 isoform X2</fullName>
    </submittedName>
</protein>
<organism evidence="2">
    <name type="scientific">Papilio xuthus</name>
    <name type="common">Asian swallowtail butterfly</name>
    <dbReference type="NCBI Taxonomy" id="66420"/>
    <lineage>
        <taxon>Eukaryota</taxon>
        <taxon>Metazoa</taxon>
        <taxon>Ecdysozoa</taxon>
        <taxon>Arthropoda</taxon>
        <taxon>Hexapoda</taxon>
        <taxon>Insecta</taxon>
        <taxon>Pterygota</taxon>
        <taxon>Neoptera</taxon>
        <taxon>Endopterygota</taxon>
        <taxon>Lepidoptera</taxon>
        <taxon>Glossata</taxon>
        <taxon>Ditrysia</taxon>
        <taxon>Papilionoidea</taxon>
        <taxon>Papilionidae</taxon>
        <taxon>Papilioninae</taxon>
        <taxon>Papilio</taxon>
    </lineage>
</organism>
<sequence>MEDIRSKYKSIQNGAHHITLDCIHPQPTHGSPYHVHPYPSPIRLQHAFTAQTSPKMFHPKGLKPHRDCKVLITPTESPILGRALCLTPRGSPIPGHISHLNDKFQDSLTITSDTDALVAKISAMFPTVSETHIKILLKKYYNREAVVISALQVEKHPITTPGPLSMSPSMARLQKGAVGVYSAMQLAKGGSSMHGSSHLTPLTGTPQGSPLLLRPASGASSYFGMAKAVDGQTKHQSPKMKLKYLKSIFPKAEETLILDILANKDDNVQKASEELIGMGFTKKDTSIQKKKDKETPQPVKKVVTIMKTSEEKIQLKQKLQKKFKTVAERVISIALESVDFNEERAEQILNAVVQEEEAPKVTKNVEIKETRRPGPEEFTKGPILKTSTSVEPKYKSHYRMANNGPNPSLRQGPKDSLLLEDYMTWNGPNPELRKGRTINPEGPEKCEKKFNLARGPADLAKGPADIATGSIYQKLAKKSAKIAI</sequence>
<feature type="domain" description="CUE" evidence="1">
    <location>
        <begin position="237"/>
        <end position="280"/>
    </location>
</feature>
<dbReference type="InterPro" id="IPR009060">
    <property type="entry name" value="UBA-like_sf"/>
</dbReference>
<dbReference type="CDD" id="cd14279">
    <property type="entry name" value="CUE"/>
    <property type="match status" value="1"/>
</dbReference>
<dbReference type="AlphaFoldDB" id="A0AAJ6ZUH5"/>
<reference evidence="2" key="1">
    <citation type="submission" date="2025-08" db="UniProtKB">
        <authorList>
            <consortium name="RefSeq"/>
        </authorList>
    </citation>
    <scope>IDENTIFICATION</scope>
</reference>
<dbReference type="RefSeq" id="XP_013179467.1">
    <property type="nucleotide sequence ID" value="XM_013324013.1"/>
</dbReference>
<proteinExistence type="predicted"/>
<evidence type="ECO:0000259" key="1">
    <source>
        <dbReference type="PROSITE" id="PS51140"/>
    </source>
</evidence>
<dbReference type="GO" id="GO:0043130">
    <property type="term" value="F:ubiquitin binding"/>
    <property type="evidence" value="ECO:0007669"/>
    <property type="project" value="InterPro"/>
</dbReference>
<dbReference type="GeneID" id="106126380"/>
<gene>
    <name evidence="2" type="primary">LOC106126380</name>
</gene>
<dbReference type="PROSITE" id="PS51140">
    <property type="entry name" value="CUE"/>
    <property type="match status" value="2"/>
</dbReference>
<dbReference type="InterPro" id="IPR003892">
    <property type="entry name" value="CUE"/>
</dbReference>